<dbReference type="InterPro" id="IPR041657">
    <property type="entry name" value="HTH_17"/>
</dbReference>
<gene>
    <name evidence="2" type="ORF">GCM10009747_04850</name>
</gene>
<keyword evidence="3" id="KW-1185">Reference proteome</keyword>
<evidence type="ECO:0000313" key="3">
    <source>
        <dbReference type="Proteomes" id="UP001500506"/>
    </source>
</evidence>
<dbReference type="Pfam" id="PF12728">
    <property type="entry name" value="HTH_17"/>
    <property type="match status" value="1"/>
</dbReference>
<dbReference type="Proteomes" id="UP001500506">
    <property type="component" value="Unassembled WGS sequence"/>
</dbReference>
<organism evidence="2 3">
    <name type="scientific">Agromyces humatus</name>
    <dbReference type="NCBI Taxonomy" id="279573"/>
    <lineage>
        <taxon>Bacteria</taxon>
        <taxon>Bacillati</taxon>
        <taxon>Actinomycetota</taxon>
        <taxon>Actinomycetes</taxon>
        <taxon>Micrococcales</taxon>
        <taxon>Microbacteriaceae</taxon>
        <taxon>Agromyces</taxon>
    </lineage>
</organism>
<evidence type="ECO:0000313" key="2">
    <source>
        <dbReference type="EMBL" id="GAA1750531.1"/>
    </source>
</evidence>
<accession>A0ABP4WEU3</accession>
<dbReference type="EMBL" id="BAAANH010000001">
    <property type="protein sequence ID" value="GAA1750531.1"/>
    <property type="molecule type" value="Genomic_DNA"/>
</dbReference>
<proteinExistence type="predicted"/>
<evidence type="ECO:0000259" key="1">
    <source>
        <dbReference type="Pfam" id="PF12728"/>
    </source>
</evidence>
<protein>
    <recommendedName>
        <fullName evidence="1">Helix-turn-helix domain-containing protein</fullName>
    </recommendedName>
</protein>
<name>A0ABP4WEU3_9MICO</name>
<dbReference type="SUPFAM" id="SSF46955">
    <property type="entry name" value="Putative DNA-binding domain"/>
    <property type="match status" value="1"/>
</dbReference>
<reference evidence="3" key="1">
    <citation type="journal article" date="2019" name="Int. J. Syst. Evol. Microbiol.">
        <title>The Global Catalogue of Microorganisms (GCM) 10K type strain sequencing project: providing services to taxonomists for standard genome sequencing and annotation.</title>
        <authorList>
            <consortium name="The Broad Institute Genomics Platform"/>
            <consortium name="The Broad Institute Genome Sequencing Center for Infectious Disease"/>
            <person name="Wu L."/>
            <person name="Ma J."/>
        </authorList>
    </citation>
    <scope>NUCLEOTIDE SEQUENCE [LARGE SCALE GENOMIC DNA]</scope>
    <source>
        <strain evidence="3">JCM 14319</strain>
    </source>
</reference>
<comment type="caution">
    <text evidence="2">The sequence shown here is derived from an EMBL/GenBank/DDBJ whole genome shotgun (WGS) entry which is preliminary data.</text>
</comment>
<dbReference type="InterPro" id="IPR009061">
    <property type="entry name" value="DNA-bd_dom_put_sf"/>
</dbReference>
<feature type="domain" description="Helix-turn-helix" evidence="1">
    <location>
        <begin position="19"/>
        <end position="68"/>
    </location>
</feature>
<sequence length="90" mass="9807">MHLSCMDTERTAALGLEPLLTTSELADYLGVNVQAIYDLRCDRRGPAGIRVGRELRYRATDVRHWLEALQEIQPAAGASAASPAARGGER</sequence>